<sequence>MRPVRPVAATVSNEGLKMKRSIFLAITVAFSVSHAYSMTCPEGTSKAIVKHDVIGAISLDSLKEIDPRSDQSLQNALANHTAQAITGGTVVCAAPQGAAGFFEYARRLYIPALDVDMWVSDHPSDEFLAPADDGLAHDRRWSESTDRNWRCAYACSFTDR</sequence>
<dbReference type="EMBL" id="AB853026">
    <property type="protein sequence ID" value="BAO18890.1"/>
    <property type="molecule type" value="Genomic_DNA"/>
</dbReference>
<dbReference type="AlphaFoldDB" id="V5YMT6"/>
<organism evidence="1">
    <name type="scientific">Burkholderia sp. M701</name>
    <dbReference type="NCBI Taxonomy" id="326454"/>
    <lineage>
        <taxon>Bacteria</taxon>
        <taxon>Pseudomonadati</taxon>
        <taxon>Pseudomonadota</taxon>
        <taxon>Betaproteobacteria</taxon>
        <taxon>Burkholderiales</taxon>
        <taxon>Burkholderiaceae</taxon>
        <taxon>Burkholderia</taxon>
    </lineage>
</organism>
<reference evidence="1" key="2">
    <citation type="submission" date="2024-06" db="EMBL/GenBank/DDBJ databases">
        <authorList>
            <person name="Sakai Y."/>
            <person name="Fujii T."/>
        </authorList>
    </citation>
    <scope>NUCLEOTIDE SEQUENCE</scope>
    <source>
        <strain evidence="1">M701</strain>
        <plasmid evidence="1">pM7012</plasmid>
    </source>
</reference>
<keyword evidence="1" id="KW-0614">Plasmid</keyword>
<evidence type="ECO:0000313" key="1">
    <source>
        <dbReference type="EMBL" id="BAO18890.1"/>
    </source>
</evidence>
<protein>
    <submittedName>
        <fullName evidence="1">Uncharacterized protein</fullName>
    </submittedName>
</protein>
<name>V5YMT6_9BURK</name>
<accession>V5YMT6</accession>
<geneLocation type="plasmid" evidence="1">
    <name>pM7012</name>
</geneLocation>
<proteinExistence type="predicted"/>
<reference evidence="1" key="1">
    <citation type="journal article" date="2014" name="Microbiology">
        <title>A 2,4-dichlorophenoxyacetic acid degradation plasmid pM7012 discloses distribution of an unclassified megaplasmid group across bacterial species.</title>
        <authorList>
            <person name="Sakai Y."/>
            <person name="Ogawa N."/>
            <person name="Shimomura Y."/>
            <person name="Fujii T."/>
        </authorList>
    </citation>
    <scope>NUCLEOTIDE SEQUENCE</scope>
    <source>
        <strain evidence="1">M701</strain>
    </source>
</reference>